<comment type="caution">
    <text evidence="2">The sequence shown here is derived from an EMBL/GenBank/DDBJ whole genome shotgun (WGS) entry which is preliminary data.</text>
</comment>
<dbReference type="Proteomes" id="UP001152622">
    <property type="component" value="Chromosome 11"/>
</dbReference>
<sequence length="107" mass="11816">MKDRRKRDKEKERLEMGKHEIKVEKQHKRGARRTIGGGGSSSPLAPKTAGPHRGMKRALMGSWLFRLPGIKGPNTQRAGAVYISHFTTHSLRFSGMPATSPAPLFPG</sequence>
<protein>
    <submittedName>
        <fullName evidence="2">Uncharacterized protein</fullName>
    </submittedName>
</protein>
<feature type="region of interest" description="Disordered" evidence="1">
    <location>
        <begin position="23"/>
        <end position="54"/>
    </location>
</feature>
<evidence type="ECO:0000256" key="1">
    <source>
        <dbReference type="SAM" id="MobiDB-lite"/>
    </source>
</evidence>
<dbReference type="EMBL" id="JAINUF010000011">
    <property type="protein sequence ID" value="KAJ8347262.1"/>
    <property type="molecule type" value="Genomic_DNA"/>
</dbReference>
<dbReference type="AlphaFoldDB" id="A0A9Q1EY84"/>
<evidence type="ECO:0000313" key="3">
    <source>
        <dbReference type="Proteomes" id="UP001152622"/>
    </source>
</evidence>
<accession>A0A9Q1EY84</accession>
<name>A0A9Q1EY84_SYNKA</name>
<reference evidence="2" key="1">
    <citation type="journal article" date="2023" name="Science">
        <title>Genome structures resolve the early diversification of teleost fishes.</title>
        <authorList>
            <person name="Parey E."/>
            <person name="Louis A."/>
            <person name="Montfort J."/>
            <person name="Bouchez O."/>
            <person name="Roques C."/>
            <person name="Iampietro C."/>
            <person name="Lluch J."/>
            <person name="Castinel A."/>
            <person name="Donnadieu C."/>
            <person name="Desvignes T."/>
            <person name="Floi Bucao C."/>
            <person name="Jouanno E."/>
            <person name="Wen M."/>
            <person name="Mejri S."/>
            <person name="Dirks R."/>
            <person name="Jansen H."/>
            <person name="Henkel C."/>
            <person name="Chen W.J."/>
            <person name="Zahm M."/>
            <person name="Cabau C."/>
            <person name="Klopp C."/>
            <person name="Thompson A.W."/>
            <person name="Robinson-Rechavi M."/>
            <person name="Braasch I."/>
            <person name="Lecointre G."/>
            <person name="Bobe J."/>
            <person name="Postlethwait J.H."/>
            <person name="Berthelot C."/>
            <person name="Roest Crollius H."/>
            <person name="Guiguen Y."/>
        </authorList>
    </citation>
    <scope>NUCLEOTIDE SEQUENCE</scope>
    <source>
        <strain evidence="2">WJC10195</strain>
    </source>
</reference>
<evidence type="ECO:0000313" key="2">
    <source>
        <dbReference type="EMBL" id="KAJ8347262.1"/>
    </source>
</evidence>
<gene>
    <name evidence="2" type="ORF">SKAU_G00286630</name>
</gene>
<proteinExistence type="predicted"/>
<keyword evidence="3" id="KW-1185">Reference proteome</keyword>
<organism evidence="2 3">
    <name type="scientific">Synaphobranchus kaupii</name>
    <name type="common">Kaup's arrowtooth eel</name>
    <dbReference type="NCBI Taxonomy" id="118154"/>
    <lineage>
        <taxon>Eukaryota</taxon>
        <taxon>Metazoa</taxon>
        <taxon>Chordata</taxon>
        <taxon>Craniata</taxon>
        <taxon>Vertebrata</taxon>
        <taxon>Euteleostomi</taxon>
        <taxon>Actinopterygii</taxon>
        <taxon>Neopterygii</taxon>
        <taxon>Teleostei</taxon>
        <taxon>Anguilliformes</taxon>
        <taxon>Synaphobranchidae</taxon>
        <taxon>Synaphobranchus</taxon>
    </lineage>
</organism>